<dbReference type="EMBL" id="JACHCC010000003">
    <property type="protein sequence ID" value="MBB6499000.1"/>
    <property type="molecule type" value="Genomic_DNA"/>
</dbReference>
<dbReference type="AlphaFoldDB" id="A0A7X0J0S9"/>
<dbReference type="GO" id="GO:0009279">
    <property type="term" value="C:cell outer membrane"/>
    <property type="evidence" value="ECO:0007669"/>
    <property type="project" value="UniProtKB-SubCell"/>
</dbReference>
<comment type="caution">
    <text evidence="8">The sequence shown here is derived from an EMBL/GenBank/DDBJ whole genome shotgun (WGS) entry which is preliminary data.</text>
</comment>
<dbReference type="Proteomes" id="UP000521017">
    <property type="component" value="Unassembled WGS sequence"/>
</dbReference>
<evidence type="ECO:0008006" key="10">
    <source>
        <dbReference type="Google" id="ProtNLM"/>
    </source>
</evidence>
<proteinExistence type="inferred from homology"/>
<keyword evidence="3" id="KW-0732">Signal</keyword>
<evidence type="ECO:0000256" key="4">
    <source>
        <dbReference type="ARBA" id="ARBA00023136"/>
    </source>
</evidence>
<comment type="subcellular location">
    <subcellularLocation>
        <location evidence="1">Cell outer membrane</location>
    </subcellularLocation>
</comment>
<feature type="domain" description="RagB/SusD" evidence="6">
    <location>
        <begin position="350"/>
        <end position="473"/>
    </location>
</feature>
<dbReference type="RefSeq" id="WP_184623646.1">
    <property type="nucleotide sequence ID" value="NZ_JACHCC010000003.1"/>
</dbReference>
<dbReference type="InterPro" id="IPR012944">
    <property type="entry name" value="SusD_RagB_dom"/>
</dbReference>
<comment type="similarity">
    <text evidence="2">Belongs to the SusD family.</text>
</comment>
<dbReference type="InterPro" id="IPR033985">
    <property type="entry name" value="SusD-like_N"/>
</dbReference>
<accession>A0A7X0J0S9</accession>
<dbReference type="SUPFAM" id="SSF48452">
    <property type="entry name" value="TPR-like"/>
    <property type="match status" value="1"/>
</dbReference>
<gene>
    <name evidence="8" type="ORF">HDF25_001141</name>
</gene>
<evidence type="ECO:0000256" key="2">
    <source>
        <dbReference type="ARBA" id="ARBA00006275"/>
    </source>
</evidence>
<keyword evidence="4" id="KW-0472">Membrane</keyword>
<name>A0A7X0J0S9_9SPHI</name>
<organism evidence="8 9">
    <name type="scientific">Pedobacter cryoconitis</name>
    <dbReference type="NCBI Taxonomy" id="188932"/>
    <lineage>
        <taxon>Bacteria</taxon>
        <taxon>Pseudomonadati</taxon>
        <taxon>Bacteroidota</taxon>
        <taxon>Sphingobacteriia</taxon>
        <taxon>Sphingobacteriales</taxon>
        <taxon>Sphingobacteriaceae</taxon>
        <taxon>Pedobacter</taxon>
    </lineage>
</organism>
<keyword evidence="5" id="KW-0998">Cell outer membrane</keyword>
<evidence type="ECO:0000256" key="5">
    <source>
        <dbReference type="ARBA" id="ARBA00023237"/>
    </source>
</evidence>
<dbReference type="Pfam" id="PF14322">
    <property type="entry name" value="SusD-like_3"/>
    <property type="match status" value="1"/>
</dbReference>
<evidence type="ECO:0000259" key="6">
    <source>
        <dbReference type="Pfam" id="PF07980"/>
    </source>
</evidence>
<sequence length="473" mass="51571">MKNYILLLVTGFVLTCSSCKKILDVEPKQSISAEGALSSITGIQGLLTNVYSNLQASGNFGRDIIIKSEVLSDNCRITVSNSNRFVGEYNNTLRTHFVEYSSFYPIINKCNLILDNVDQASDGTPAQKATIKGQALFLRALLYFTLANEYGYNPKHTPGSFDLGVPIILKGVSSVTEVTYPSRSKVSEVYIQIEKDLDGAIAILTNPNGLTAKTIIGKAAAQALRSRVALYNEEWQSAINNATEAINANVGTFVATATVAGYSSIFNQKNSPESIFEINFDISESLGSNSLQSIYQRLGNSSTSSSGYGDVVPSNSLLNAYEKGDIRKTAMLVPVTKSGESIFWVQKYPGSGGSYGLDNVRMIRVSEMYLTRAEAYSRSGQDGKAQDDVNKIRLRAGLAPTTATGATLLNVILNERRIELAYEGDRWFDLVRRGANIVKDNGTLLFSTDVRILSYIPQGQLDINPNLLQNPGY</sequence>
<feature type="domain" description="SusD-like N-terminal" evidence="7">
    <location>
        <begin position="23"/>
        <end position="230"/>
    </location>
</feature>
<protein>
    <recommendedName>
        <fullName evidence="10">Outer membrane starch-binding protein</fullName>
    </recommendedName>
</protein>
<evidence type="ECO:0000259" key="7">
    <source>
        <dbReference type="Pfam" id="PF14322"/>
    </source>
</evidence>
<reference evidence="8 9" key="1">
    <citation type="submission" date="2020-08" db="EMBL/GenBank/DDBJ databases">
        <title>Genomic Encyclopedia of Type Strains, Phase IV (KMG-V): Genome sequencing to study the core and pangenomes of soil and plant-associated prokaryotes.</title>
        <authorList>
            <person name="Whitman W."/>
        </authorList>
    </citation>
    <scope>NUCLEOTIDE SEQUENCE [LARGE SCALE GENOMIC DNA]</scope>
    <source>
        <strain evidence="8 9">M2T3</strain>
    </source>
</reference>
<evidence type="ECO:0000313" key="9">
    <source>
        <dbReference type="Proteomes" id="UP000521017"/>
    </source>
</evidence>
<dbReference type="InterPro" id="IPR011990">
    <property type="entry name" value="TPR-like_helical_dom_sf"/>
</dbReference>
<dbReference type="Gene3D" id="1.25.40.390">
    <property type="match status" value="1"/>
</dbReference>
<evidence type="ECO:0000256" key="3">
    <source>
        <dbReference type="ARBA" id="ARBA00022729"/>
    </source>
</evidence>
<evidence type="ECO:0000313" key="8">
    <source>
        <dbReference type="EMBL" id="MBB6499000.1"/>
    </source>
</evidence>
<dbReference type="Pfam" id="PF07980">
    <property type="entry name" value="SusD_RagB"/>
    <property type="match status" value="1"/>
</dbReference>
<dbReference type="CDD" id="cd08977">
    <property type="entry name" value="SusD"/>
    <property type="match status" value="1"/>
</dbReference>
<evidence type="ECO:0000256" key="1">
    <source>
        <dbReference type="ARBA" id="ARBA00004442"/>
    </source>
</evidence>